<dbReference type="InterPro" id="IPR002049">
    <property type="entry name" value="LE_dom"/>
</dbReference>
<accession>A0A914C1T0</accession>
<feature type="domain" description="EGF-like" evidence="2">
    <location>
        <begin position="851"/>
        <end position="887"/>
    </location>
</feature>
<evidence type="ECO:0000256" key="1">
    <source>
        <dbReference type="PROSITE-ProRule" id="PRU00076"/>
    </source>
</evidence>
<keyword evidence="1" id="KW-0245">EGF-like domain</keyword>
<feature type="disulfide bond" evidence="1">
    <location>
        <begin position="877"/>
        <end position="886"/>
    </location>
</feature>
<dbReference type="PROSITE" id="PS00022">
    <property type="entry name" value="EGF_1"/>
    <property type="match status" value="2"/>
</dbReference>
<dbReference type="InterPro" id="IPR000742">
    <property type="entry name" value="EGF"/>
</dbReference>
<keyword evidence="1" id="KW-1015">Disulfide bond</keyword>
<keyword evidence="3" id="KW-1185">Reference proteome</keyword>
<dbReference type="WBParaSite" id="ACRNAN_Path_1531.g5976.t1">
    <property type="protein sequence ID" value="ACRNAN_Path_1531.g5976.t1"/>
    <property type="gene ID" value="ACRNAN_Path_1531.g5976"/>
</dbReference>
<dbReference type="PROSITE" id="PS50026">
    <property type="entry name" value="EGF_3"/>
    <property type="match status" value="1"/>
</dbReference>
<dbReference type="Proteomes" id="UP000887540">
    <property type="component" value="Unplaced"/>
</dbReference>
<reference evidence="4" key="1">
    <citation type="submission" date="2022-11" db="UniProtKB">
        <authorList>
            <consortium name="WormBaseParasite"/>
        </authorList>
    </citation>
    <scope>IDENTIFICATION</scope>
</reference>
<proteinExistence type="predicted"/>
<evidence type="ECO:0000313" key="4">
    <source>
        <dbReference type="WBParaSite" id="ACRNAN_Path_1531.g5976.t1"/>
    </source>
</evidence>
<protein>
    <submittedName>
        <fullName evidence="4">EGF-like domain-containing protein</fullName>
    </submittedName>
</protein>
<evidence type="ECO:0000259" key="2">
    <source>
        <dbReference type="PROSITE" id="PS50026"/>
    </source>
</evidence>
<name>A0A914C1T0_9BILA</name>
<comment type="caution">
    <text evidence="1">Lacks conserved residue(s) required for the propagation of feature annotation.</text>
</comment>
<sequence>MKANEPQIYASLFEMIDKGSLTKTSINIFTQFPATDLENYQKLEERAIAFGVAINFYFGDEPYLVGCDFSSSNSFINQMRELAFVTGGFFVVFQGDASGEVVPLLVSLQSNQQILDYKLQNNCSNGLSVSIVNGDKTSSSNFIAVVRVPNGEQPASNCTPGIVDLKNASQDGLTVYRIFYIDKIHPYCILTLPPINNGSCSIELYASPQPAQASQTTNLRVYVSYTDTQDIDSSYMGLIEDSPLYVRVHVESDNVDLGPLTVTSISLNNDNEPPQQSGVDYKNYSTFEYVSQKQLICNGSQYPSTKHWLNIAIQSGGETPLNFTRSIPVKCYPTSPGYTPPTTTPLITTTTVEATTKAETTTPATSVNCTNPRSNLPSMIAGFSAMPFNDPKETRKNFQYSILVWDATLADKSFANYGFITFDTNQQVQGNCSGAEVLLMVDTYKAYTGVANNITNCSPAPKLSDIAQVLVDVIYPNPNIKEGSVFSFLTTGLQVDNGANGENYIVNALRIAVTKRYKLNFFMSVDAYDSSQEANYAFYRTAAMLTDGNFIIMNFSDGSIVNDLMNDLHFKAFSQRLVLSAVFQNSRTIGTIDLTGQNGTVQLFYTVSSVFPNSNNIIEANNAYNWLILNGQGNPIGLPKPGPTNSSNYATNLITDSLELDGGDVYTLILIMTLNSGLKGPILVRIFQQNDPNEQLGFNLAYLDSTKKYNETKPPAIGPSDTIGATARVTLSNVANTNYSTITAEFYNCNGTKQTVFDNYDLTTRLNKDGCTTEFYANPYFCVSNQIGCVAGTENLYSIIFKIQTNSGFKQLHTNFLCPRDQNLTKSDCSNIQPLSDNTCPCDYTNGTYRRGPLCQIDDCSNNGFLKYTDPDYQCQCSGNVGGQYCITGNCTFKNTEGGALDNLYRTLTVAAVFNSPTEKQDVATAITNTLLKLNGSATPVPVWQYQLIVGLSDGYLESVYFGNSLTDIINTTNSILLSKNYSDHYTNNNIDLTPVTEFGLKAIGKEIRGFFWIVSGNSAGIFVDDPNSTLISSFYQTVHGYRQEIYITSKRNETTYDNTTAPGYLGTANAVWSTGGQRFDFDDYDDNNKYKSDWLLQLITHSTSINFFNTNKASGTFYVYTFTSAILLYSSLEDFDLSVDGITPLATYKNGYIQLTDKLNHTITISKDLTTFPYFLSVRAIDDLYGPVYNFVDTLDQDYPEAMPIASGTANVVLYVANNSWTVADTASRNRQSIRNGCTFGFSSIMDDSVKEGLNTYIFNVVDSKNNVNVTKYIPFVAAQTIECKNGGSLIPGRGRCQCQENFEGADCGRPRCVNGLLNSMRNACYCNGVDYFGVTCNQHKVTQ</sequence>
<dbReference type="CDD" id="cd00055">
    <property type="entry name" value="EGF_Lam"/>
    <property type="match status" value="1"/>
</dbReference>
<organism evidence="3 4">
    <name type="scientific">Acrobeloides nanus</name>
    <dbReference type="NCBI Taxonomy" id="290746"/>
    <lineage>
        <taxon>Eukaryota</taxon>
        <taxon>Metazoa</taxon>
        <taxon>Ecdysozoa</taxon>
        <taxon>Nematoda</taxon>
        <taxon>Chromadorea</taxon>
        <taxon>Rhabditida</taxon>
        <taxon>Tylenchina</taxon>
        <taxon>Cephalobomorpha</taxon>
        <taxon>Cephaloboidea</taxon>
        <taxon>Cephalobidae</taxon>
        <taxon>Acrobeloides</taxon>
    </lineage>
</organism>
<evidence type="ECO:0000313" key="3">
    <source>
        <dbReference type="Proteomes" id="UP000887540"/>
    </source>
</evidence>